<evidence type="ECO:0000256" key="2">
    <source>
        <dbReference type="ARBA" id="ARBA00022801"/>
    </source>
</evidence>
<dbReference type="Pfam" id="PF02545">
    <property type="entry name" value="Maf"/>
    <property type="match status" value="1"/>
</dbReference>
<evidence type="ECO:0000313" key="6">
    <source>
        <dbReference type="EMBL" id="CAB5030620.1"/>
    </source>
</evidence>
<dbReference type="SUPFAM" id="SSF52972">
    <property type="entry name" value="ITPase-like"/>
    <property type="match status" value="1"/>
</dbReference>
<dbReference type="PIRSF" id="PIRSF006305">
    <property type="entry name" value="Maf"/>
    <property type="match status" value="1"/>
</dbReference>
<dbReference type="EMBL" id="CAFBPU010000015">
    <property type="protein sequence ID" value="CAB5030620.1"/>
    <property type="molecule type" value="Genomic_DNA"/>
</dbReference>
<accession>A0A6J7BRR9</accession>
<dbReference type="InterPro" id="IPR003697">
    <property type="entry name" value="Maf-like"/>
</dbReference>
<dbReference type="NCBIfam" id="TIGR00172">
    <property type="entry name" value="maf"/>
    <property type="match status" value="1"/>
</dbReference>
<gene>
    <name evidence="4" type="ORF">UFOPK3268_00569</name>
    <name evidence="5" type="ORF">UFOPK3752_00205</name>
    <name evidence="6" type="ORF">UFOPK4150_00926</name>
</gene>
<sequence length="247" mass="25815">MSAAPRTPADPSASTPESSPLGRSRALGRPDVVLASASPARLTLLRTAGLDPFVRVSGVDEAAIEADLAAAGRTSPEEICAALAQAKAYAVLEDVRAEFPEALLIACDSVLDFDGAALGKPADEATAVSRWHAMRGREGILRTGHVLIQLGIDDTTDTMTSAVASTVVRFANLDDHTIAAYVATGEPLRVAGSFTLDGLGGAFVDRIEGDPSNVIGLSLPLLREMLTDIDVRWTDLWSTHVPTSGDV</sequence>
<dbReference type="HAMAP" id="MF_00528">
    <property type="entry name" value="Maf"/>
    <property type="match status" value="1"/>
</dbReference>
<dbReference type="EMBL" id="CAFBIZ010000054">
    <property type="protein sequence ID" value="CAB4848232.1"/>
    <property type="molecule type" value="Genomic_DNA"/>
</dbReference>
<dbReference type="PANTHER" id="PTHR43213:SF5">
    <property type="entry name" value="BIFUNCTIONAL DTTP_UTP PYROPHOSPHATASE_METHYLTRANSFERASE PROTEIN-RELATED"/>
    <property type="match status" value="1"/>
</dbReference>
<dbReference type="Gene3D" id="3.90.950.10">
    <property type="match status" value="1"/>
</dbReference>
<dbReference type="CDD" id="cd00555">
    <property type="entry name" value="Maf"/>
    <property type="match status" value="1"/>
</dbReference>
<evidence type="ECO:0000313" key="4">
    <source>
        <dbReference type="EMBL" id="CAB4848232.1"/>
    </source>
</evidence>
<protein>
    <submittedName>
        <fullName evidence="4">Unannotated protein</fullName>
    </submittedName>
</protein>
<proteinExistence type="inferred from homology"/>
<evidence type="ECO:0000313" key="5">
    <source>
        <dbReference type="EMBL" id="CAB4927252.1"/>
    </source>
</evidence>
<organism evidence="4">
    <name type="scientific">freshwater metagenome</name>
    <dbReference type="NCBI Taxonomy" id="449393"/>
    <lineage>
        <taxon>unclassified sequences</taxon>
        <taxon>metagenomes</taxon>
        <taxon>ecological metagenomes</taxon>
    </lineage>
</organism>
<name>A0A6J7BRR9_9ZZZZ</name>
<dbReference type="GO" id="GO:0047429">
    <property type="term" value="F:nucleoside triphosphate diphosphatase activity"/>
    <property type="evidence" value="ECO:0007669"/>
    <property type="project" value="InterPro"/>
</dbReference>
<dbReference type="PANTHER" id="PTHR43213">
    <property type="entry name" value="BIFUNCTIONAL DTTP/UTP PYROPHOSPHATASE/METHYLTRANSFERASE PROTEIN-RELATED"/>
    <property type="match status" value="1"/>
</dbReference>
<dbReference type="AlphaFoldDB" id="A0A6J7BRR9"/>
<reference evidence="4" key="1">
    <citation type="submission" date="2020-05" db="EMBL/GenBank/DDBJ databases">
        <authorList>
            <person name="Chiriac C."/>
            <person name="Salcher M."/>
            <person name="Ghai R."/>
            <person name="Kavagutti S V."/>
        </authorList>
    </citation>
    <scope>NUCLEOTIDE SEQUENCE</scope>
</reference>
<dbReference type="EMBL" id="CAFBND010000005">
    <property type="protein sequence ID" value="CAB4927252.1"/>
    <property type="molecule type" value="Genomic_DNA"/>
</dbReference>
<dbReference type="InterPro" id="IPR029001">
    <property type="entry name" value="ITPase-like_fam"/>
</dbReference>
<evidence type="ECO:0000256" key="1">
    <source>
        <dbReference type="ARBA" id="ARBA00001968"/>
    </source>
</evidence>
<comment type="cofactor">
    <cofactor evidence="1">
        <name>a divalent metal cation</name>
        <dbReference type="ChEBI" id="CHEBI:60240"/>
    </cofactor>
</comment>
<feature type="region of interest" description="Disordered" evidence="3">
    <location>
        <begin position="1"/>
        <end position="25"/>
    </location>
</feature>
<keyword evidence="2" id="KW-0378">Hydrolase</keyword>
<evidence type="ECO:0000256" key="3">
    <source>
        <dbReference type="SAM" id="MobiDB-lite"/>
    </source>
</evidence>